<feature type="transmembrane region" description="Helical" evidence="1">
    <location>
        <begin position="7"/>
        <end position="27"/>
    </location>
</feature>
<evidence type="ECO:0000313" key="2">
    <source>
        <dbReference type="EMBL" id="GAF85733.1"/>
    </source>
</evidence>
<keyword evidence="1" id="KW-0812">Transmembrane</keyword>
<dbReference type="EMBL" id="BARS01001166">
    <property type="protein sequence ID" value="GAF85733.1"/>
    <property type="molecule type" value="Genomic_DNA"/>
</dbReference>
<dbReference type="AlphaFoldDB" id="X0SX00"/>
<keyword evidence="1" id="KW-0472">Membrane</keyword>
<protein>
    <submittedName>
        <fullName evidence="2">Uncharacterized protein</fullName>
    </submittedName>
</protein>
<reference evidence="2" key="1">
    <citation type="journal article" date="2014" name="Front. Microbiol.">
        <title>High frequency of phylogenetically diverse reductive dehalogenase-homologous genes in deep subseafloor sedimentary metagenomes.</title>
        <authorList>
            <person name="Kawai M."/>
            <person name="Futagami T."/>
            <person name="Toyoda A."/>
            <person name="Takaki Y."/>
            <person name="Nishi S."/>
            <person name="Hori S."/>
            <person name="Arai W."/>
            <person name="Tsubouchi T."/>
            <person name="Morono Y."/>
            <person name="Uchiyama I."/>
            <person name="Ito T."/>
            <person name="Fujiyama A."/>
            <person name="Inagaki F."/>
            <person name="Takami H."/>
        </authorList>
    </citation>
    <scope>NUCLEOTIDE SEQUENCE</scope>
    <source>
        <strain evidence="2">Expedition CK06-06</strain>
    </source>
</reference>
<dbReference type="InterPro" id="IPR025673">
    <property type="entry name" value="PCYCGC"/>
</dbReference>
<accession>X0SX00</accession>
<proteinExistence type="predicted"/>
<keyword evidence="1" id="KW-1133">Transmembrane helix</keyword>
<gene>
    <name evidence="2" type="ORF">S01H1_02427</name>
</gene>
<sequence>MKKNKNLYLTIIVVLIISGLLGFSYYLNNKGVEASNLPKDALRDPVIREAYEYVVENPEFLDYIPCYCNCYRLGHKNIKDCFVSKFKSDGNVVFDHHGAG</sequence>
<organism evidence="2">
    <name type="scientific">marine sediment metagenome</name>
    <dbReference type="NCBI Taxonomy" id="412755"/>
    <lineage>
        <taxon>unclassified sequences</taxon>
        <taxon>metagenomes</taxon>
        <taxon>ecological metagenomes</taxon>
    </lineage>
</organism>
<evidence type="ECO:0000256" key="1">
    <source>
        <dbReference type="SAM" id="Phobius"/>
    </source>
</evidence>
<name>X0SX00_9ZZZZ</name>
<comment type="caution">
    <text evidence="2">The sequence shown here is derived from an EMBL/GenBank/DDBJ whole genome shotgun (WGS) entry which is preliminary data.</text>
</comment>
<dbReference type="Pfam" id="PF13798">
    <property type="entry name" value="PCYCGC"/>
    <property type="match status" value="1"/>
</dbReference>